<proteinExistence type="predicted"/>
<gene>
    <name evidence="1" type="ORF">ACFO3S_22060</name>
</gene>
<organism evidence="1 2">
    <name type="scientific">Cohnella hongkongensis</name>
    <dbReference type="NCBI Taxonomy" id="178337"/>
    <lineage>
        <taxon>Bacteria</taxon>
        <taxon>Bacillati</taxon>
        <taxon>Bacillota</taxon>
        <taxon>Bacilli</taxon>
        <taxon>Bacillales</taxon>
        <taxon>Paenibacillaceae</taxon>
        <taxon>Cohnella</taxon>
    </lineage>
</organism>
<name>A0ABV9FG67_9BACL</name>
<keyword evidence="2" id="KW-1185">Reference proteome</keyword>
<sequence>MSSKKFDLSDLQMDSFYYIAHLLDRVLVGCKDDDQYSRLVSALELGEVIEAHFFNKEQEIYIALEEDQLIAYEPMKHSNEGFQRVYQIDSERWGYKRLFVREYVDFEDHLAYVRQTVLYDLEK</sequence>
<dbReference type="EMBL" id="JBHSEP010000021">
    <property type="protein sequence ID" value="MFC4600945.1"/>
    <property type="molecule type" value="Genomic_DNA"/>
</dbReference>
<dbReference type="RefSeq" id="WP_378100499.1">
    <property type="nucleotide sequence ID" value="NZ_JBHSEP010000021.1"/>
</dbReference>
<protein>
    <submittedName>
        <fullName evidence="1">Uncharacterized protein</fullName>
    </submittedName>
</protein>
<accession>A0ABV9FG67</accession>
<evidence type="ECO:0000313" key="2">
    <source>
        <dbReference type="Proteomes" id="UP001596028"/>
    </source>
</evidence>
<reference evidence="2" key="1">
    <citation type="journal article" date="2019" name="Int. J. Syst. Evol. Microbiol.">
        <title>The Global Catalogue of Microorganisms (GCM) 10K type strain sequencing project: providing services to taxonomists for standard genome sequencing and annotation.</title>
        <authorList>
            <consortium name="The Broad Institute Genomics Platform"/>
            <consortium name="The Broad Institute Genome Sequencing Center for Infectious Disease"/>
            <person name="Wu L."/>
            <person name="Ma J."/>
        </authorList>
    </citation>
    <scope>NUCLEOTIDE SEQUENCE [LARGE SCALE GENOMIC DNA]</scope>
    <source>
        <strain evidence="2">CCUG 49571</strain>
    </source>
</reference>
<dbReference type="Proteomes" id="UP001596028">
    <property type="component" value="Unassembled WGS sequence"/>
</dbReference>
<evidence type="ECO:0000313" key="1">
    <source>
        <dbReference type="EMBL" id="MFC4600945.1"/>
    </source>
</evidence>
<comment type="caution">
    <text evidence="1">The sequence shown here is derived from an EMBL/GenBank/DDBJ whole genome shotgun (WGS) entry which is preliminary data.</text>
</comment>